<reference evidence="8 9" key="2">
    <citation type="journal article" date="2011" name="Stand. Genomic Sci.">
        <title>Complete genome sequence of 'Enterobacter lignolyticus' SCF1.</title>
        <authorList>
            <person name="Deangelis K.M."/>
            <person name="D'Haeseleer P."/>
            <person name="Chivian D."/>
            <person name="Fortney J.L."/>
            <person name="Khudyakov J."/>
            <person name="Simmons B."/>
            <person name="Woo H."/>
            <person name="Arkin A.P."/>
            <person name="Davenport K.W."/>
            <person name="Goodwin L."/>
            <person name="Chen A."/>
            <person name="Ivanova N."/>
            <person name="Kyrpides N.C."/>
            <person name="Mavromatis K."/>
            <person name="Woyke T."/>
            <person name="Hazen T.C."/>
        </authorList>
    </citation>
    <scope>NUCLEOTIDE SEQUENCE [LARGE SCALE GENOMIC DNA]</scope>
    <source>
        <strain evidence="8 9">SCF1</strain>
    </source>
</reference>
<dbReference type="HOGENOM" id="CLU_033863_20_1_6"/>
<evidence type="ECO:0000259" key="7">
    <source>
        <dbReference type="Pfam" id="PF00892"/>
    </source>
</evidence>
<feature type="transmembrane region" description="Helical" evidence="6">
    <location>
        <begin position="244"/>
        <end position="264"/>
    </location>
</feature>
<feature type="transmembrane region" description="Helical" evidence="6">
    <location>
        <begin position="58"/>
        <end position="80"/>
    </location>
</feature>
<organism evidence="8 9">
    <name type="scientific">Enterobacter lignolyticus (strain SCF1)</name>
    <dbReference type="NCBI Taxonomy" id="701347"/>
    <lineage>
        <taxon>Bacteria</taxon>
        <taxon>Pseudomonadati</taxon>
        <taxon>Pseudomonadota</taxon>
        <taxon>Gammaproteobacteria</taxon>
        <taxon>Enterobacterales</taxon>
        <taxon>Enterobacteriaceae</taxon>
        <taxon>Pluralibacter</taxon>
    </lineage>
</organism>
<dbReference type="Pfam" id="PF00892">
    <property type="entry name" value="EamA"/>
    <property type="match status" value="2"/>
</dbReference>
<evidence type="ECO:0000256" key="3">
    <source>
        <dbReference type="ARBA" id="ARBA00022692"/>
    </source>
</evidence>
<feature type="transmembrane region" description="Helical" evidence="6">
    <location>
        <begin position="7"/>
        <end position="27"/>
    </location>
</feature>
<evidence type="ECO:0000256" key="6">
    <source>
        <dbReference type="SAM" id="Phobius"/>
    </source>
</evidence>
<dbReference type="InterPro" id="IPR000620">
    <property type="entry name" value="EamA_dom"/>
</dbReference>
<evidence type="ECO:0000256" key="4">
    <source>
        <dbReference type="ARBA" id="ARBA00022989"/>
    </source>
</evidence>
<keyword evidence="2" id="KW-1003">Cell membrane</keyword>
<keyword evidence="3 6" id="KW-0812">Transmembrane</keyword>
<keyword evidence="9" id="KW-1185">Reference proteome</keyword>
<comment type="subcellular location">
    <subcellularLocation>
        <location evidence="1">Cell membrane</location>
        <topology evidence="1">Multi-pass membrane protein</topology>
    </subcellularLocation>
</comment>
<dbReference type="PANTHER" id="PTHR32322:SF9">
    <property type="entry name" value="AMINO-ACID METABOLITE EFFLUX PUMP-RELATED"/>
    <property type="match status" value="1"/>
</dbReference>
<dbReference type="RefSeq" id="WP_013366287.1">
    <property type="nucleotide sequence ID" value="NC_014618.1"/>
</dbReference>
<feature type="transmembrane region" description="Helical" evidence="6">
    <location>
        <begin position="211"/>
        <end position="232"/>
    </location>
</feature>
<evidence type="ECO:0000256" key="5">
    <source>
        <dbReference type="ARBA" id="ARBA00023136"/>
    </source>
</evidence>
<sequence>MTRKDGLLALLVVVVWGLNFVVIKLGLHNMPPLMLAGLRFLLVAFPALLFVARPKIPFRLLAGYGLTISFGQFAFLFSAIKFGMPAGLASLVLQAQAFFTILLGAFIFGERLQSRQVAGITLAVIGVLVLIDASLNGQHVAMVGFFLTLAAAFSWACGNIFNKRIMLHEARPAIMSLVVWSALIPIVPFMLASAMIDGPAVMWASLVEIDLVTLLSLVYLAFVATIVGYGIWGALLGRYETWRVAPLSLLVPVVGMGSAAVLLGETLSGLQLAGAALIMAGLYINVFGLRVRRVKALRG</sequence>
<feature type="domain" description="EamA" evidence="7">
    <location>
        <begin position="143"/>
        <end position="286"/>
    </location>
</feature>
<keyword evidence="5 6" id="KW-0472">Membrane</keyword>
<dbReference type="KEGG" id="esc:Entcl_2299"/>
<proteinExistence type="predicted"/>
<dbReference type="AlphaFoldDB" id="E3G7C9"/>
<protein>
    <recommendedName>
        <fullName evidence="7">EamA domain-containing protein</fullName>
    </recommendedName>
</protein>
<gene>
    <name evidence="8" type="ordered locus">Entcl_2299</name>
</gene>
<accession>E3G7C9</accession>
<feature type="transmembrane region" description="Helical" evidence="6">
    <location>
        <begin position="33"/>
        <end position="51"/>
    </location>
</feature>
<dbReference type="NCBIfam" id="NF008523">
    <property type="entry name" value="PRK11453.1"/>
    <property type="match status" value="1"/>
</dbReference>
<feature type="transmembrane region" description="Helical" evidence="6">
    <location>
        <begin position="117"/>
        <end position="135"/>
    </location>
</feature>
<dbReference type="EMBL" id="CP002272">
    <property type="protein sequence ID" value="ADO48551.1"/>
    <property type="molecule type" value="Genomic_DNA"/>
</dbReference>
<reference evidence="9" key="1">
    <citation type="submission" date="2010-10" db="EMBL/GenBank/DDBJ databases">
        <title>Complete sequence of Enterobacter cloacae SCF1.</title>
        <authorList>
            <consortium name="US DOE Joint Genome Institute"/>
            <person name="Lucas S."/>
            <person name="Copeland A."/>
            <person name="Lapidus A."/>
            <person name="Cheng J.-F."/>
            <person name="Bruce D."/>
            <person name="Goodwin L."/>
            <person name="Pitluck S."/>
            <person name="Davenport K."/>
            <person name="Detter J.C."/>
            <person name="Han C."/>
            <person name="Tapia R."/>
            <person name="Land M."/>
            <person name="Hauser L."/>
            <person name="Chang Y.-J."/>
            <person name="Jeffries C."/>
            <person name="Kyrpides N."/>
            <person name="Ivanova N."/>
            <person name="Mikhailova N."/>
            <person name="DeAngelis K."/>
            <person name="Arkin A.P."/>
            <person name="Chivian D."/>
            <person name="Edwards B."/>
            <person name="Woo H."/>
            <person name="Hazen T.C."/>
            <person name="Woyke T."/>
        </authorList>
    </citation>
    <scope>NUCLEOTIDE SEQUENCE [LARGE SCALE GENOMIC DNA]</scope>
    <source>
        <strain evidence="9">SCF1</strain>
    </source>
</reference>
<evidence type="ECO:0000256" key="1">
    <source>
        <dbReference type="ARBA" id="ARBA00004651"/>
    </source>
</evidence>
<name>E3G7C9_ENTLS</name>
<dbReference type="SUPFAM" id="SSF103481">
    <property type="entry name" value="Multidrug resistance efflux transporter EmrE"/>
    <property type="match status" value="2"/>
</dbReference>
<dbReference type="eggNOG" id="COG0697">
    <property type="taxonomic scope" value="Bacteria"/>
</dbReference>
<evidence type="ECO:0000313" key="8">
    <source>
        <dbReference type="EMBL" id="ADO48551.1"/>
    </source>
</evidence>
<dbReference type="InterPro" id="IPR050638">
    <property type="entry name" value="AA-Vitamin_Transporters"/>
</dbReference>
<feature type="transmembrane region" description="Helical" evidence="6">
    <location>
        <begin position="173"/>
        <end position="191"/>
    </location>
</feature>
<feature type="domain" description="EamA" evidence="7">
    <location>
        <begin position="7"/>
        <end position="130"/>
    </location>
</feature>
<feature type="transmembrane region" description="Helical" evidence="6">
    <location>
        <begin position="270"/>
        <end position="289"/>
    </location>
</feature>
<feature type="transmembrane region" description="Helical" evidence="6">
    <location>
        <begin position="141"/>
        <end position="161"/>
    </location>
</feature>
<dbReference type="Proteomes" id="UP000006872">
    <property type="component" value="Chromosome"/>
</dbReference>
<dbReference type="InterPro" id="IPR037185">
    <property type="entry name" value="EmrE-like"/>
</dbReference>
<dbReference type="PANTHER" id="PTHR32322">
    <property type="entry name" value="INNER MEMBRANE TRANSPORTER"/>
    <property type="match status" value="1"/>
</dbReference>
<dbReference type="GO" id="GO:0005886">
    <property type="term" value="C:plasma membrane"/>
    <property type="evidence" value="ECO:0007669"/>
    <property type="project" value="UniProtKB-SubCell"/>
</dbReference>
<evidence type="ECO:0000256" key="2">
    <source>
        <dbReference type="ARBA" id="ARBA00022475"/>
    </source>
</evidence>
<keyword evidence="4 6" id="KW-1133">Transmembrane helix</keyword>
<feature type="transmembrane region" description="Helical" evidence="6">
    <location>
        <begin position="86"/>
        <end position="108"/>
    </location>
</feature>
<evidence type="ECO:0000313" key="9">
    <source>
        <dbReference type="Proteomes" id="UP000006872"/>
    </source>
</evidence>